<dbReference type="InterPro" id="IPR018022">
    <property type="entry name" value="IPT"/>
</dbReference>
<dbReference type="InterPro" id="IPR039657">
    <property type="entry name" value="Dimethylallyltransferase"/>
</dbReference>
<comment type="similarity">
    <text evidence="3 10 13">Belongs to the IPP transferase family.</text>
</comment>
<keyword evidence="4 10" id="KW-0808">Transferase</keyword>
<comment type="catalytic activity">
    <reaction evidence="9 10 11">
        <text>adenosine(37) in tRNA + dimethylallyl diphosphate = N(6)-dimethylallyladenosine(37) in tRNA + diphosphate</text>
        <dbReference type="Rhea" id="RHEA:26482"/>
        <dbReference type="Rhea" id="RHEA-COMP:10162"/>
        <dbReference type="Rhea" id="RHEA-COMP:10375"/>
        <dbReference type="ChEBI" id="CHEBI:33019"/>
        <dbReference type="ChEBI" id="CHEBI:57623"/>
        <dbReference type="ChEBI" id="CHEBI:74411"/>
        <dbReference type="ChEBI" id="CHEBI:74415"/>
        <dbReference type="EC" id="2.5.1.75"/>
    </reaction>
</comment>
<dbReference type="EC" id="2.5.1.75" evidence="10"/>
<dbReference type="PANTHER" id="PTHR11088:SF60">
    <property type="entry name" value="TRNA DIMETHYLALLYLTRANSFERASE"/>
    <property type="match status" value="1"/>
</dbReference>
<protein>
    <recommendedName>
        <fullName evidence="10">tRNA dimethylallyltransferase</fullName>
        <ecNumber evidence="10">2.5.1.75</ecNumber>
    </recommendedName>
    <alternativeName>
        <fullName evidence="10">Dimethylallyl diphosphate:tRNA dimethylallyltransferase</fullName>
        <shortName evidence="10">DMAPP:tRNA dimethylallyltransferase</shortName>
        <shortName evidence="10">DMATase</shortName>
    </alternativeName>
    <alternativeName>
        <fullName evidence="10">Isopentenyl-diphosphate:tRNA isopentenyltransferase</fullName>
        <shortName evidence="10">IPP transferase</shortName>
        <shortName evidence="10">IPPT</shortName>
        <shortName evidence="10">IPTase</shortName>
    </alternativeName>
</protein>
<evidence type="ECO:0000256" key="9">
    <source>
        <dbReference type="ARBA" id="ARBA00049563"/>
    </source>
</evidence>
<gene>
    <name evidence="10 14" type="primary">miaA</name>
    <name evidence="14" type="ORF">NCTC11460_01005</name>
</gene>
<evidence type="ECO:0000256" key="5">
    <source>
        <dbReference type="ARBA" id="ARBA00022694"/>
    </source>
</evidence>
<dbReference type="GO" id="GO:0052381">
    <property type="term" value="F:tRNA dimethylallyltransferase activity"/>
    <property type="evidence" value="ECO:0007669"/>
    <property type="project" value="UniProtKB-UniRule"/>
</dbReference>
<dbReference type="EMBL" id="UGTB01000004">
    <property type="protein sequence ID" value="SUB61088.1"/>
    <property type="molecule type" value="Genomic_DNA"/>
</dbReference>
<proteinExistence type="inferred from homology"/>
<evidence type="ECO:0000256" key="3">
    <source>
        <dbReference type="ARBA" id="ARBA00005842"/>
    </source>
</evidence>
<evidence type="ECO:0000313" key="15">
    <source>
        <dbReference type="Proteomes" id="UP000255101"/>
    </source>
</evidence>
<evidence type="ECO:0000256" key="7">
    <source>
        <dbReference type="ARBA" id="ARBA00022840"/>
    </source>
</evidence>
<dbReference type="Pfam" id="PF01715">
    <property type="entry name" value="IPPT"/>
    <property type="match status" value="1"/>
</dbReference>
<dbReference type="NCBIfam" id="TIGR00174">
    <property type="entry name" value="miaA"/>
    <property type="match status" value="1"/>
</dbReference>
<evidence type="ECO:0000256" key="8">
    <source>
        <dbReference type="ARBA" id="ARBA00022842"/>
    </source>
</evidence>
<feature type="region of interest" description="Interaction with substrate tRNA" evidence="10">
    <location>
        <begin position="37"/>
        <end position="40"/>
    </location>
</feature>
<accession>A0A379CFW7</accession>
<dbReference type="SUPFAM" id="SSF52540">
    <property type="entry name" value="P-loop containing nucleoside triphosphate hydrolases"/>
    <property type="match status" value="2"/>
</dbReference>
<feature type="binding site" evidence="10">
    <location>
        <begin position="14"/>
        <end position="19"/>
    </location>
    <ligand>
        <name>substrate</name>
    </ligand>
</feature>
<keyword evidence="7 10" id="KW-0067">ATP-binding</keyword>
<evidence type="ECO:0000256" key="10">
    <source>
        <dbReference type="HAMAP-Rule" id="MF_00185"/>
    </source>
</evidence>
<dbReference type="GO" id="GO:0006400">
    <property type="term" value="P:tRNA modification"/>
    <property type="evidence" value="ECO:0007669"/>
    <property type="project" value="TreeGrafter"/>
</dbReference>
<feature type="site" description="Interaction with substrate tRNA" evidence="10">
    <location>
        <position position="103"/>
    </location>
</feature>
<sequence>MTDKIPILILTGPTAVGKTALSIELAKILGGEIISADSMQIYRKMDIGSAKISQEEMDSVVHHMIDVVDPDEDFSVADFHDMASQIISDIHKRGKLAIVTGGTGLYLNSLVYDMDFGGTNSDPSIRKDLEEILNDKGKDYLYRLLQDLSPEAAKRIHPNNTKRVIRAIEVYKTGGDMGDFSNDLKYNPKFDAKIIVLNRDRSILYDRINQRVDMMFDMGLLDEVKGLHQMGYTSQMQSMKGIGYKEVLEYFDGKMTLEESIDILKQGTRRYAKRQITWFKRYENALWLDLDKVTELDDQIEAIKDFIK</sequence>
<evidence type="ECO:0000256" key="11">
    <source>
        <dbReference type="RuleBase" id="RU003783"/>
    </source>
</evidence>
<dbReference type="Proteomes" id="UP000255101">
    <property type="component" value="Unassembled WGS sequence"/>
</dbReference>
<dbReference type="GO" id="GO:0005524">
    <property type="term" value="F:ATP binding"/>
    <property type="evidence" value="ECO:0007669"/>
    <property type="project" value="UniProtKB-UniRule"/>
</dbReference>
<feature type="binding site" evidence="10">
    <location>
        <begin position="12"/>
        <end position="19"/>
    </location>
    <ligand>
        <name>ATP</name>
        <dbReference type="ChEBI" id="CHEBI:30616"/>
    </ligand>
</feature>
<reference evidence="14 15" key="1">
    <citation type="submission" date="2018-06" db="EMBL/GenBank/DDBJ databases">
        <authorList>
            <consortium name="Pathogen Informatics"/>
            <person name="Doyle S."/>
        </authorList>
    </citation>
    <scope>NUCLEOTIDE SEQUENCE [LARGE SCALE GENOMIC DNA]</scope>
    <source>
        <strain evidence="14 15">NCTC11460</strain>
    </source>
</reference>
<comment type="caution">
    <text evidence="10">Lacks conserved residue(s) required for the propagation of feature annotation.</text>
</comment>
<dbReference type="PANTHER" id="PTHR11088">
    <property type="entry name" value="TRNA DIMETHYLALLYLTRANSFERASE"/>
    <property type="match status" value="1"/>
</dbReference>
<comment type="function">
    <text evidence="2 10 12">Catalyzes the transfer of a dimethylallyl group onto the adenine at position 37 in tRNAs that read codons beginning with uridine, leading to the formation of N6-(dimethylallyl)adenosine (i(6)A).</text>
</comment>
<evidence type="ECO:0000256" key="1">
    <source>
        <dbReference type="ARBA" id="ARBA00001946"/>
    </source>
</evidence>
<evidence type="ECO:0000256" key="6">
    <source>
        <dbReference type="ARBA" id="ARBA00022741"/>
    </source>
</evidence>
<dbReference type="InterPro" id="IPR027417">
    <property type="entry name" value="P-loop_NTPase"/>
</dbReference>
<feature type="site" description="Interaction with substrate tRNA" evidence="10">
    <location>
        <position position="126"/>
    </location>
</feature>
<dbReference type="RefSeq" id="WP_002845575.1">
    <property type="nucleotide sequence ID" value="NZ_FOVA01000002.1"/>
</dbReference>
<evidence type="ECO:0000256" key="4">
    <source>
        <dbReference type="ARBA" id="ARBA00022679"/>
    </source>
</evidence>
<dbReference type="Gene3D" id="1.10.20.140">
    <property type="match status" value="1"/>
</dbReference>
<comment type="subunit">
    <text evidence="10">Monomer.</text>
</comment>
<evidence type="ECO:0000313" key="14">
    <source>
        <dbReference type="EMBL" id="SUB61088.1"/>
    </source>
</evidence>
<keyword evidence="8 10" id="KW-0460">Magnesium</keyword>
<dbReference type="AlphaFoldDB" id="A0A379CFW7"/>
<evidence type="ECO:0000256" key="13">
    <source>
        <dbReference type="RuleBase" id="RU003785"/>
    </source>
</evidence>
<keyword evidence="5 10" id="KW-0819">tRNA processing</keyword>
<evidence type="ECO:0000256" key="2">
    <source>
        <dbReference type="ARBA" id="ARBA00003213"/>
    </source>
</evidence>
<comment type="cofactor">
    <cofactor evidence="1 10">
        <name>Mg(2+)</name>
        <dbReference type="ChEBI" id="CHEBI:18420"/>
    </cofactor>
</comment>
<evidence type="ECO:0000256" key="12">
    <source>
        <dbReference type="RuleBase" id="RU003784"/>
    </source>
</evidence>
<dbReference type="HAMAP" id="MF_00185">
    <property type="entry name" value="IPP_trans"/>
    <property type="match status" value="1"/>
</dbReference>
<dbReference type="Gene3D" id="3.40.50.300">
    <property type="entry name" value="P-loop containing nucleotide triphosphate hydrolases"/>
    <property type="match status" value="1"/>
</dbReference>
<name>A0A379CFW7_9FIRM</name>
<organism evidence="14 15">
    <name type="scientific">Peptostreptococcus anaerobius</name>
    <dbReference type="NCBI Taxonomy" id="1261"/>
    <lineage>
        <taxon>Bacteria</taxon>
        <taxon>Bacillati</taxon>
        <taxon>Bacillota</taxon>
        <taxon>Clostridia</taxon>
        <taxon>Peptostreptococcales</taxon>
        <taxon>Peptostreptococcaceae</taxon>
        <taxon>Peptostreptococcus</taxon>
    </lineage>
</organism>
<keyword evidence="6 10" id="KW-0547">Nucleotide-binding</keyword>